<reference evidence="1" key="2">
    <citation type="submission" date="2020-09" db="EMBL/GenBank/DDBJ databases">
        <authorList>
            <person name="Sun Q."/>
            <person name="Ohkuma M."/>
        </authorList>
    </citation>
    <scope>NUCLEOTIDE SEQUENCE</scope>
    <source>
        <strain evidence="1">JCM 4518</strain>
    </source>
</reference>
<comment type="caution">
    <text evidence="1">The sequence shown here is derived from an EMBL/GenBank/DDBJ whole genome shotgun (WGS) entry which is preliminary data.</text>
</comment>
<dbReference type="AlphaFoldDB" id="A0A918WAM5"/>
<proteinExistence type="predicted"/>
<keyword evidence="2" id="KW-1185">Reference proteome</keyword>
<organism evidence="1 2">
    <name type="scientific">Streptomyces termitum</name>
    <dbReference type="NCBI Taxonomy" id="67368"/>
    <lineage>
        <taxon>Bacteria</taxon>
        <taxon>Bacillati</taxon>
        <taxon>Actinomycetota</taxon>
        <taxon>Actinomycetes</taxon>
        <taxon>Kitasatosporales</taxon>
        <taxon>Streptomycetaceae</taxon>
        <taxon>Streptomyces</taxon>
    </lineage>
</organism>
<evidence type="ECO:0000313" key="1">
    <source>
        <dbReference type="EMBL" id="GHA86085.1"/>
    </source>
</evidence>
<evidence type="ECO:0000313" key="2">
    <source>
        <dbReference type="Proteomes" id="UP000644020"/>
    </source>
</evidence>
<sequence>MTFMTMVADDADGWSADRDALTEAVRARWPEAETDTSEGGEVRGIIWRFETENGPGEAYLHAKGTCLYMDTGEEDAIRLAIAFRGLTPARLDLVFCDEGYSFDVRVPAGTTEHGLTALVDAAE</sequence>
<dbReference type="RefSeq" id="WP_189977802.1">
    <property type="nucleotide sequence ID" value="NZ_BMUL01000007.1"/>
</dbReference>
<dbReference type="Proteomes" id="UP000644020">
    <property type="component" value="Unassembled WGS sequence"/>
</dbReference>
<gene>
    <name evidence="1" type="ORF">GCM10010305_32430</name>
</gene>
<dbReference type="EMBL" id="BMUL01000007">
    <property type="protein sequence ID" value="GHA86085.1"/>
    <property type="molecule type" value="Genomic_DNA"/>
</dbReference>
<reference evidence="1" key="1">
    <citation type="journal article" date="2014" name="Int. J. Syst. Evol. Microbiol.">
        <title>Complete genome sequence of Corynebacterium casei LMG S-19264T (=DSM 44701T), isolated from a smear-ripened cheese.</title>
        <authorList>
            <consortium name="US DOE Joint Genome Institute (JGI-PGF)"/>
            <person name="Walter F."/>
            <person name="Albersmeier A."/>
            <person name="Kalinowski J."/>
            <person name="Ruckert C."/>
        </authorList>
    </citation>
    <scope>NUCLEOTIDE SEQUENCE</scope>
    <source>
        <strain evidence="1">JCM 4518</strain>
    </source>
</reference>
<accession>A0A918WAM5</accession>
<protein>
    <submittedName>
        <fullName evidence="1">Uncharacterized protein</fullName>
    </submittedName>
</protein>
<name>A0A918WAM5_9ACTN</name>